<gene>
    <name evidence="1" type="ORF">OLEA9_A040427</name>
</gene>
<evidence type="ECO:0000313" key="2">
    <source>
        <dbReference type="Proteomes" id="UP000594638"/>
    </source>
</evidence>
<name>A0A8S0UQ18_OLEEU</name>
<feature type="non-terminal residue" evidence="1">
    <location>
        <position position="1"/>
    </location>
</feature>
<dbReference type="SUPFAM" id="SSF52540">
    <property type="entry name" value="P-loop containing nucleoside triphosphate hydrolases"/>
    <property type="match status" value="1"/>
</dbReference>
<dbReference type="EMBL" id="CACTIH010008971">
    <property type="protein sequence ID" value="CAA3019457.1"/>
    <property type="molecule type" value="Genomic_DNA"/>
</dbReference>
<organism evidence="1 2">
    <name type="scientific">Olea europaea subsp. europaea</name>
    <dbReference type="NCBI Taxonomy" id="158383"/>
    <lineage>
        <taxon>Eukaryota</taxon>
        <taxon>Viridiplantae</taxon>
        <taxon>Streptophyta</taxon>
        <taxon>Embryophyta</taxon>
        <taxon>Tracheophyta</taxon>
        <taxon>Spermatophyta</taxon>
        <taxon>Magnoliopsida</taxon>
        <taxon>eudicotyledons</taxon>
        <taxon>Gunneridae</taxon>
        <taxon>Pentapetalae</taxon>
        <taxon>asterids</taxon>
        <taxon>lamiids</taxon>
        <taxon>Lamiales</taxon>
        <taxon>Oleaceae</taxon>
        <taxon>Oleeae</taxon>
        <taxon>Olea</taxon>
    </lineage>
</organism>
<dbReference type="AlphaFoldDB" id="A0A8S0UQ18"/>
<reference evidence="1 2" key="1">
    <citation type="submission" date="2019-12" db="EMBL/GenBank/DDBJ databases">
        <authorList>
            <person name="Alioto T."/>
            <person name="Alioto T."/>
            <person name="Gomez Garrido J."/>
        </authorList>
    </citation>
    <scope>NUCLEOTIDE SEQUENCE [LARGE SCALE GENOMIC DNA]</scope>
</reference>
<comment type="caution">
    <text evidence="1">The sequence shown here is derived from an EMBL/GenBank/DDBJ whole genome shotgun (WGS) entry which is preliminary data.</text>
</comment>
<proteinExistence type="predicted"/>
<evidence type="ECO:0000313" key="1">
    <source>
        <dbReference type="EMBL" id="CAA3019457.1"/>
    </source>
</evidence>
<keyword evidence="2" id="KW-1185">Reference proteome</keyword>
<dbReference type="InterPro" id="IPR027417">
    <property type="entry name" value="P-loop_NTPase"/>
</dbReference>
<feature type="non-terminal residue" evidence="1">
    <location>
        <position position="169"/>
    </location>
</feature>
<sequence length="169" mass="18146">RFRAALHAVHWPGERVRDSSEQQTVVRLHELLDEFGQLASSAGPMTRAEATHWFSELASRTAFRPADDDGVVTISAALADPVVLYDGIWVAGLHAEAFPQPVQPDPFLPLPAQIAAGIPAAFANGRLTEARGLISAWRAATPALVLSAPSRSEDLELLPSPLLAPWLST</sequence>
<dbReference type="Proteomes" id="UP000594638">
    <property type="component" value="Unassembled WGS sequence"/>
</dbReference>
<dbReference type="Gramene" id="OE9A040427T1">
    <property type="protein sequence ID" value="OE9A040427C1"/>
    <property type="gene ID" value="OE9A040427"/>
</dbReference>
<protein>
    <submittedName>
        <fullName evidence="1">Uncharacterized protein</fullName>
    </submittedName>
</protein>
<accession>A0A8S0UQ18</accession>